<dbReference type="EMBL" id="GL433844">
    <property type="protein sequence ID" value="EFN55542.1"/>
    <property type="molecule type" value="Genomic_DNA"/>
</dbReference>
<proteinExistence type="predicted"/>
<evidence type="ECO:0000256" key="3">
    <source>
        <dbReference type="ARBA" id="ARBA00022989"/>
    </source>
</evidence>
<dbReference type="InParanoid" id="E1ZER1"/>
<dbReference type="PANTHER" id="PTHR12911:SF8">
    <property type="entry name" value="KLAROID PROTEIN-RELATED"/>
    <property type="match status" value="1"/>
</dbReference>
<sequence>MCSTQAGTSASLEAELAHVQAELAQLRLAAASSATAAAAAADAAPAACEPAGAAGRQLLQQVVREEVSEALELFAADRTGLPDYALAAGGAEVVAHSPAHLPSSASLLATLPRLHSGVVHPQASKLLLAPISQPGLCLPLVGAAGWVDVRLTRRIHPTAFTYEHIPAAIAFDIRSAPRNLVLTGFLGPPPPHPGPAANSSAEGAEALGVPLGSFSYDAHSRHPVQTFQLGPEWRQVEVDHVRLAFAANNGHPGYTCLYRFRMHGTPA</sequence>
<evidence type="ECO:0000256" key="1">
    <source>
        <dbReference type="ARBA" id="ARBA00004370"/>
    </source>
</evidence>
<dbReference type="GO" id="GO:0043495">
    <property type="term" value="F:protein-membrane adaptor activity"/>
    <property type="evidence" value="ECO:0007669"/>
    <property type="project" value="TreeGrafter"/>
</dbReference>
<keyword evidence="3" id="KW-1133">Transmembrane helix</keyword>
<feature type="domain" description="SUN" evidence="5">
    <location>
        <begin position="88"/>
        <end position="267"/>
    </location>
</feature>
<evidence type="ECO:0000259" key="5">
    <source>
        <dbReference type="PROSITE" id="PS51469"/>
    </source>
</evidence>
<gene>
    <name evidence="6" type="ORF">CHLNCDRAFT_23042</name>
</gene>
<dbReference type="OMA" id="DEDQVQM"/>
<evidence type="ECO:0000256" key="2">
    <source>
        <dbReference type="ARBA" id="ARBA00022692"/>
    </source>
</evidence>
<comment type="subcellular location">
    <subcellularLocation>
        <location evidence="1">Membrane</location>
    </subcellularLocation>
</comment>
<protein>
    <recommendedName>
        <fullName evidence="5">SUN domain-containing protein</fullName>
    </recommendedName>
</protein>
<dbReference type="STRING" id="554065.E1ZER1"/>
<evidence type="ECO:0000313" key="6">
    <source>
        <dbReference type="EMBL" id="EFN55542.1"/>
    </source>
</evidence>
<keyword evidence="2" id="KW-0812">Transmembrane</keyword>
<dbReference type="Gene3D" id="2.60.120.260">
    <property type="entry name" value="Galactose-binding domain-like"/>
    <property type="match status" value="1"/>
</dbReference>
<keyword evidence="4" id="KW-0472">Membrane</keyword>
<dbReference type="eggNOG" id="KOG2687">
    <property type="taxonomic scope" value="Eukaryota"/>
</dbReference>
<dbReference type="RefSeq" id="XP_005847644.1">
    <property type="nucleotide sequence ID" value="XM_005847582.1"/>
</dbReference>
<dbReference type="GO" id="GO:0016020">
    <property type="term" value="C:membrane"/>
    <property type="evidence" value="ECO:0007669"/>
    <property type="project" value="UniProtKB-SubCell"/>
</dbReference>
<keyword evidence="7" id="KW-1185">Reference proteome</keyword>
<dbReference type="InterPro" id="IPR012919">
    <property type="entry name" value="SUN_dom"/>
</dbReference>
<dbReference type="GO" id="GO:0005635">
    <property type="term" value="C:nuclear envelope"/>
    <property type="evidence" value="ECO:0007669"/>
    <property type="project" value="TreeGrafter"/>
</dbReference>
<dbReference type="Pfam" id="PF07738">
    <property type="entry name" value="Sad1_UNC"/>
    <property type="match status" value="1"/>
</dbReference>
<dbReference type="OrthoDB" id="342281at2759"/>
<reference evidence="6 7" key="1">
    <citation type="journal article" date="2010" name="Plant Cell">
        <title>The Chlorella variabilis NC64A genome reveals adaptation to photosymbiosis, coevolution with viruses, and cryptic sex.</title>
        <authorList>
            <person name="Blanc G."/>
            <person name="Duncan G."/>
            <person name="Agarkova I."/>
            <person name="Borodovsky M."/>
            <person name="Gurnon J."/>
            <person name="Kuo A."/>
            <person name="Lindquist E."/>
            <person name="Lucas S."/>
            <person name="Pangilinan J."/>
            <person name="Polle J."/>
            <person name="Salamov A."/>
            <person name="Terry A."/>
            <person name="Yamada T."/>
            <person name="Dunigan D.D."/>
            <person name="Grigoriev I.V."/>
            <person name="Claverie J.M."/>
            <person name="Van Etten J.L."/>
        </authorList>
    </citation>
    <scope>NUCLEOTIDE SEQUENCE [LARGE SCALE GENOMIC DNA]</scope>
    <source>
        <strain evidence="6 7">NC64A</strain>
    </source>
</reference>
<name>E1ZER1_CHLVA</name>
<dbReference type="PROSITE" id="PS51469">
    <property type="entry name" value="SUN"/>
    <property type="match status" value="1"/>
</dbReference>
<dbReference type="PANTHER" id="PTHR12911">
    <property type="entry name" value="SAD1/UNC-84-LIKE PROTEIN-RELATED"/>
    <property type="match status" value="1"/>
</dbReference>
<accession>E1ZER1</accession>
<dbReference type="Proteomes" id="UP000008141">
    <property type="component" value="Unassembled WGS sequence"/>
</dbReference>
<dbReference type="InterPro" id="IPR045119">
    <property type="entry name" value="SUN1-5"/>
</dbReference>
<dbReference type="AlphaFoldDB" id="E1ZER1"/>
<dbReference type="KEGG" id="cvr:CHLNCDRAFT_23042"/>
<evidence type="ECO:0000256" key="4">
    <source>
        <dbReference type="ARBA" id="ARBA00023136"/>
    </source>
</evidence>
<organism evidence="7">
    <name type="scientific">Chlorella variabilis</name>
    <name type="common">Green alga</name>
    <dbReference type="NCBI Taxonomy" id="554065"/>
    <lineage>
        <taxon>Eukaryota</taxon>
        <taxon>Viridiplantae</taxon>
        <taxon>Chlorophyta</taxon>
        <taxon>core chlorophytes</taxon>
        <taxon>Trebouxiophyceae</taxon>
        <taxon>Chlorellales</taxon>
        <taxon>Chlorellaceae</taxon>
        <taxon>Chlorella clade</taxon>
        <taxon>Chlorella</taxon>
    </lineage>
</organism>
<evidence type="ECO:0000313" key="7">
    <source>
        <dbReference type="Proteomes" id="UP000008141"/>
    </source>
</evidence>
<dbReference type="GeneID" id="17355037"/>